<dbReference type="EMBL" id="JALMLT010000005">
    <property type="protein sequence ID" value="MDT8760515.1"/>
    <property type="molecule type" value="Genomic_DNA"/>
</dbReference>
<gene>
    <name evidence="2" type="ORF">MZO42_17580</name>
</gene>
<keyword evidence="1" id="KW-1133">Transmembrane helix</keyword>
<evidence type="ECO:0000256" key="1">
    <source>
        <dbReference type="SAM" id="Phobius"/>
    </source>
</evidence>
<comment type="caution">
    <text evidence="2">The sequence shown here is derived from an EMBL/GenBank/DDBJ whole genome shotgun (WGS) entry which is preliminary data.</text>
</comment>
<feature type="transmembrane region" description="Helical" evidence="1">
    <location>
        <begin position="30"/>
        <end position="56"/>
    </location>
</feature>
<reference evidence="2" key="1">
    <citation type="submission" date="2022-04" db="EMBL/GenBank/DDBJ databases">
        <title>Tomato heritable bacteria conferring resistance against bacterial wilt.</title>
        <authorList>
            <person name="Yin J."/>
        </authorList>
    </citation>
    <scope>NUCLEOTIDE SEQUENCE</scope>
    <source>
        <strain evidence="2">Cra20</strain>
    </source>
</reference>
<sequence>MATGQTASAVSCADVATAGFGVIRSAATGAIVASIFFALCRIGAHLPIGLATHMYLRLFTSAEIASGTALAEGVCWSILFGAIAGALIAVVYNSLAPIRRR</sequence>
<organism evidence="2">
    <name type="scientific">Sphingomonas psychrotolerans</name>
    <dbReference type="NCBI Taxonomy" id="1327635"/>
    <lineage>
        <taxon>Bacteria</taxon>
        <taxon>Pseudomonadati</taxon>
        <taxon>Pseudomonadota</taxon>
        <taxon>Alphaproteobacteria</taxon>
        <taxon>Sphingomonadales</taxon>
        <taxon>Sphingomonadaceae</taxon>
        <taxon>Sphingomonas</taxon>
    </lineage>
</organism>
<keyword evidence="1" id="KW-0812">Transmembrane</keyword>
<proteinExistence type="predicted"/>
<name>A0ABU3N7L2_9SPHN</name>
<protein>
    <recommendedName>
        <fullName evidence="3">Threonine/Serine exporter ThrE domain-containing protein</fullName>
    </recommendedName>
</protein>
<accession>A0ABU3N7L2</accession>
<keyword evidence="1" id="KW-0472">Membrane</keyword>
<evidence type="ECO:0008006" key="3">
    <source>
        <dbReference type="Google" id="ProtNLM"/>
    </source>
</evidence>
<evidence type="ECO:0000313" key="2">
    <source>
        <dbReference type="EMBL" id="MDT8760515.1"/>
    </source>
</evidence>
<feature type="transmembrane region" description="Helical" evidence="1">
    <location>
        <begin position="76"/>
        <end position="95"/>
    </location>
</feature>